<dbReference type="AlphaFoldDB" id="A0A5B8MQG5"/>
<name>A0A5B8MQG5_9CHLO</name>
<evidence type="ECO:0000313" key="9">
    <source>
        <dbReference type="EMBL" id="QDZ21855.1"/>
    </source>
</evidence>
<comment type="caution">
    <text evidence="7">Lacks conserved residue(s) required for the propagation of feature annotation.</text>
</comment>
<evidence type="ECO:0000256" key="6">
    <source>
        <dbReference type="ARBA" id="ARBA00023136"/>
    </source>
</evidence>
<dbReference type="Pfam" id="PF02405">
    <property type="entry name" value="MlaE"/>
    <property type="match status" value="1"/>
</dbReference>
<dbReference type="EMBL" id="CP031039">
    <property type="protein sequence ID" value="QDZ21855.1"/>
    <property type="molecule type" value="Genomic_DNA"/>
</dbReference>
<evidence type="ECO:0000313" key="10">
    <source>
        <dbReference type="Proteomes" id="UP000316726"/>
    </source>
</evidence>
<evidence type="ECO:0000256" key="7">
    <source>
        <dbReference type="RuleBase" id="RU362044"/>
    </source>
</evidence>
<dbReference type="InterPro" id="IPR003453">
    <property type="entry name" value="ABC_MlaE_roteobac"/>
</dbReference>
<comment type="similarity">
    <text evidence="2 7">Belongs to the MlaE permease family.</text>
</comment>
<dbReference type="GO" id="GO:0005548">
    <property type="term" value="F:phospholipid transporter activity"/>
    <property type="evidence" value="ECO:0007669"/>
    <property type="project" value="TreeGrafter"/>
</dbReference>
<comment type="subcellular location">
    <subcellularLocation>
        <location evidence="1">Membrane</location>
        <topology evidence="1">Multi-pass membrane protein</topology>
    </subcellularLocation>
</comment>
<evidence type="ECO:0000256" key="1">
    <source>
        <dbReference type="ARBA" id="ARBA00004141"/>
    </source>
</evidence>
<proteinExistence type="inferred from homology"/>
<feature type="transmembrane region" description="Helical" evidence="7">
    <location>
        <begin position="223"/>
        <end position="254"/>
    </location>
</feature>
<feature type="compositionally biased region" description="Gly residues" evidence="8">
    <location>
        <begin position="1"/>
        <end position="18"/>
    </location>
</feature>
<feature type="region of interest" description="Disordered" evidence="8">
    <location>
        <begin position="1"/>
        <end position="24"/>
    </location>
</feature>
<keyword evidence="10" id="KW-1185">Reference proteome</keyword>
<dbReference type="GO" id="GO:0043190">
    <property type="term" value="C:ATP-binding cassette (ABC) transporter complex"/>
    <property type="evidence" value="ECO:0007669"/>
    <property type="project" value="InterPro"/>
</dbReference>
<keyword evidence="5 7" id="KW-1133">Transmembrane helix</keyword>
<evidence type="ECO:0000256" key="5">
    <source>
        <dbReference type="ARBA" id="ARBA00022989"/>
    </source>
</evidence>
<feature type="transmembrane region" description="Helical" evidence="7">
    <location>
        <begin position="274"/>
        <end position="297"/>
    </location>
</feature>
<keyword evidence="4 7" id="KW-0812">Transmembrane</keyword>
<sequence length="346" mass="36441">MLARVGSGGRCGGRGEGSGSSSCLARRCGGVLTLSRPSGRRTATLHPRNRGNVGREEYSSYRRRREWDTCARSRGGEAGTGGEIEVAGVPKWLLRSCFALVTVGQVVVKTFRGKIHVRNVLEQLSNVGPKSLSVCLLTSCFVGMVFTIQFTREFARLGLTKAVGGVLALALSRELVPVITAVIMAGRIGSAYAAELGTMRVSEQIDSLRMLSTDPVDYLVTPRVIACAIALPLLAILCFAMGISASVLLADLVYDVGPNVILDSASKALQKSDIFALILKSVVFGAIISSVSCSWGMTTQGGAKGVGESTTSAVVISLVAIFIADFFLSFAIFQGASSESIKACMV</sequence>
<evidence type="ECO:0000256" key="2">
    <source>
        <dbReference type="ARBA" id="ARBA00007556"/>
    </source>
</evidence>
<dbReference type="STRING" id="1764295.A0A5B8MQG5"/>
<dbReference type="PANTHER" id="PTHR30188">
    <property type="entry name" value="ABC TRANSPORTER PERMEASE PROTEIN-RELATED"/>
    <property type="match status" value="1"/>
</dbReference>
<evidence type="ECO:0000256" key="3">
    <source>
        <dbReference type="ARBA" id="ARBA00022448"/>
    </source>
</evidence>
<reference evidence="9 10" key="1">
    <citation type="submission" date="2018-07" db="EMBL/GenBank/DDBJ databases">
        <title>The complete nuclear genome of the prasinophyte Chloropicon primus (CCMP1205).</title>
        <authorList>
            <person name="Pombert J.-F."/>
            <person name="Otis C."/>
            <person name="Turmel M."/>
            <person name="Lemieux C."/>
        </authorList>
    </citation>
    <scope>NUCLEOTIDE SEQUENCE [LARGE SCALE GENOMIC DNA]</scope>
    <source>
        <strain evidence="9 10">CCMP1205</strain>
    </source>
</reference>
<keyword evidence="3" id="KW-0813">Transport</keyword>
<gene>
    <name evidence="9" type="ORF">A3770_06p43730</name>
</gene>
<feature type="transmembrane region" description="Helical" evidence="7">
    <location>
        <begin position="309"/>
        <end position="333"/>
    </location>
</feature>
<evidence type="ECO:0000256" key="8">
    <source>
        <dbReference type="SAM" id="MobiDB-lite"/>
    </source>
</evidence>
<dbReference type="InterPro" id="IPR030802">
    <property type="entry name" value="Permease_MalE"/>
</dbReference>
<dbReference type="NCBIfam" id="TIGR00056">
    <property type="entry name" value="MlaE family lipid ABC transporter permease subunit"/>
    <property type="match status" value="1"/>
</dbReference>
<dbReference type="Proteomes" id="UP000316726">
    <property type="component" value="Chromosome 6"/>
</dbReference>
<dbReference type="OrthoDB" id="6500128at2759"/>
<organism evidence="9 10">
    <name type="scientific">Chloropicon primus</name>
    <dbReference type="NCBI Taxonomy" id="1764295"/>
    <lineage>
        <taxon>Eukaryota</taxon>
        <taxon>Viridiplantae</taxon>
        <taxon>Chlorophyta</taxon>
        <taxon>Chloropicophyceae</taxon>
        <taxon>Chloropicales</taxon>
        <taxon>Chloropicaceae</taxon>
        <taxon>Chloropicon</taxon>
    </lineage>
</organism>
<accession>A0A5B8MQG5</accession>
<evidence type="ECO:0000256" key="4">
    <source>
        <dbReference type="ARBA" id="ARBA00022692"/>
    </source>
</evidence>
<keyword evidence="6 7" id="KW-0472">Membrane</keyword>
<protein>
    <submittedName>
        <fullName evidence="9">ABC transporter permease MalE</fullName>
    </submittedName>
</protein>
<dbReference type="PANTHER" id="PTHR30188:SF4">
    <property type="entry name" value="PROTEIN TRIGALACTOSYLDIACYLGLYCEROL 1, CHLOROPLASTIC"/>
    <property type="match status" value="1"/>
</dbReference>